<reference evidence="1 3" key="2">
    <citation type="journal article" date="2014" name="BMC Genomics">
        <title>An improved genome release (version Mt4.0) for the model legume Medicago truncatula.</title>
        <authorList>
            <person name="Tang H."/>
            <person name="Krishnakumar V."/>
            <person name="Bidwell S."/>
            <person name="Rosen B."/>
            <person name="Chan A."/>
            <person name="Zhou S."/>
            <person name="Gentzbittel L."/>
            <person name="Childs K.L."/>
            <person name="Yandell M."/>
            <person name="Gundlach H."/>
            <person name="Mayer K.F."/>
            <person name="Schwartz D.C."/>
            <person name="Town C.D."/>
        </authorList>
    </citation>
    <scope>GENOME REANNOTATION</scope>
    <source>
        <strain evidence="1">A17</strain>
        <strain evidence="2 3">cv. Jemalong A17</strain>
    </source>
</reference>
<name>A0A072V4C2_MEDTR</name>
<reference evidence="2" key="3">
    <citation type="submission" date="2015-04" db="UniProtKB">
        <authorList>
            <consortium name="EnsemblPlants"/>
        </authorList>
    </citation>
    <scope>IDENTIFICATION</scope>
    <source>
        <strain evidence="2">cv. Jemalong A17</strain>
    </source>
</reference>
<dbReference type="OrthoDB" id="2423701at2759"/>
<dbReference type="Gene3D" id="1.25.40.10">
    <property type="entry name" value="Tetratricopeptide repeat domain"/>
    <property type="match status" value="1"/>
</dbReference>
<evidence type="ECO:0000313" key="3">
    <source>
        <dbReference type="Proteomes" id="UP000002051"/>
    </source>
</evidence>
<accession>A0A072V4C2</accession>
<dbReference type="Gene3D" id="3.40.30.10">
    <property type="entry name" value="Glutaredoxin"/>
    <property type="match status" value="1"/>
</dbReference>
<evidence type="ECO:0000313" key="1">
    <source>
        <dbReference type="EMBL" id="KEH33020.1"/>
    </source>
</evidence>
<dbReference type="HOGENOM" id="CLU_1144042_0_0_1"/>
<dbReference type="PANTHER" id="PTHR47682:SF1">
    <property type="entry name" value="TETRATRICOPEPTIDE REPEAT (TPR)-CONTAINING PROTEIN"/>
    <property type="match status" value="1"/>
</dbReference>
<dbReference type="PANTHER" id="PTHR47682">
    <property type="entry name" value="TETRATRICOPEPTIDE REPEAT (TPR)-CONTAINING PROTEIN"/>
    <property type="match status" value="1"/>
</dbReference>
<dbReference type="SUPFAM" id="SSF48452">
    <property type="entry name" value="TPR-like"/>
    <property type="match status" value="1"/>
</dbReference>
<dbReference type="ExpressionAtlas" id="A0A072V4C2">
    <property type="expression patterns" value="differential"/>
</dbReference>
<proteinExistence type="predicted"/>
<gene>
    <name evidence="2" type="primary">11430709</name>
    <name evidence="1" type="ordered locus">MTR_3g015440</name>
</gene>
<protein>
    <submittedName>
        <fullName evidence="1">TPR domain protein</fullName>
    </submittedName>
</protein>
<dbReference type="Proteomes" id="UP000002051">
    <property type="component" value="Chromosome 3"/>
</dbReference>
<dbReference type="STRING" id="3880.A0A072V4C2"/>
<dbReference type="EnsemblPlants" id="KEH33020">
    <property type="protein sequence ID" value="KEH33020"/>
    <property type="gene ID" value="MTR_3g015440"/>
</dbReference>
<dbReference type="SUPFAM" id="SSF52833">
    <property type="entry name" value="Thioredoxin-like"/>
    <property type="match status" value="1"/>
</dbReference>
<evidence type="ECO:0000313" key="2">
    <source>
        <dbReference type="EnsemblPlants" id="KEH33020"/>
    </source>
</evidence>
<dbReference type="InterPro" id="IPR011990">
    <property type="entry name" value="TPR-like_helical_dom_sf"/>
</dbReference>
<sequence>MDHSLSVSCHAATTPSPKRSWIPSCTTKAQQQPLKEIRVCTNRACRKQGAFQTLETLSGIAPPNVSVKSSGCLGKCGAGPNLVVLPDYLIIRYCGTAARCLETMVSLFGGGDNSLDALALRKMADVELEKKNFAEAELLLSQAIDLKPFGGIHVTFKCRSSVRLELGNYLGALQDANEALILAPEYSEVTQILIFFYTQLASINILLYLLKTTSNSFILILKTLPILAWSLEILEFELRPLHI</sequence>
<keyword evidence="3" id="KW-1185">Reference proteome</keyword>
<organism evidence="1 3">
    <name type="scientific">Medicago truncatula</name>
    <name type="common">Barrel medic</name>
    <name type="synonym">Medicago tribuloides</name>
    <dbReference type="NCBI Taxonomy" id="3880"/>
    <lineage>
        <taxon>Eukaryota</taxon>
        <taxon>Viridiplantae</taxon>
        <taxon>Streptophyta</taxon>
        <taxon>Embryophyta</taxon>
        <taxon>Tracheophyta</taxon>
        <taxon>Spermatophyta</taxon>
        <taxon>Magnoliopsida</taxon>
        <taxon>eudicotyledons</taxon>
        <taxon>Gunneridae</taxon>
        <taxon>Pentapetalae</taxon>
        <taxon>rosids</taxon>
        <taxon>fabids</taxon>
        <taxon>Fabales</taxon>
        <taxon>Fabaceae</taxon>
        <taxon>Papilionoideae</taxon>
        <taxon>50 kb inversion clade</taxon>
        <taxon>NPAAA clade</taxon>
        <taxon>Hologalegina</taxon>
        <taxon>IRL clade</taxon>
        <taxon>Trifolieae</taxon>
        <taxon>Medicago</taxon>
    </lineage>
</organism>
<dbReference type="CDD" id="cd02980">
    <property type="entry name" value="TRX_Fd_family"/>
    <property type="match status" value="1"/>
</dbReference>
<dbReference type="EMBL" id="CM001219">
    <property type="protein sequence ID" value="KEH33020.1"/>
    <property type="molecule type" value="Genomic_DNA"/>
</dbReference>
<dbReference type="AlphaFoldDB" id="A0A072V4C2"/>
<reference evidence="1 3" key="1">
    <citation type="journal article" date="2011" name="Nature">
        <title>The Medicago genome provides insight into the evolution of rhizobial symbioses.</title>
        <authorList>
            <person name="Young N.D."/>
            <person name="Debelle F."/>
            <person name="Oldroyd G.E."/>
            <person name="Geurts R."/>
            <person name="Cannon S.B."/>
            <person name="Udvardi M.K."/>
            <person name="Benedito V.A."/>
            <person name="Mayer K.F."/>
            <person name="Gouzy J."/>
            <person name="Schoof H."/>
            <person name="Van de Peer Y."/>
            <person name="Proost S."/>
            <person name="Cook D.R."/>
            <person name="Meyers B.C."/>
            <person name="Spannagl M."/>
            <person name="Cheung F."/>
            <person name="De Mita S."/>
            <person name="Krishnakumar V."/>
            <person name="Gundlach H."/>
            <person name="Zhou S."/>
            <person name="Mudge J."/>
            <person name="Bharti A.K."/>
            <person name="Murray J.D."/>
            <person name="Naoumkina M.A."/>
            <person name="Rosen B."/>
            <person name="Silverstein K.A."/>
            <person name="Tang H."/>
            <person name="Rombauts S."/>
            <person name="Zhao P.X."/>
            <person name="Zhou P."/>
            <person name="Barbe V."/>
            <person name="Bardou P."/>
            <person name="Bechner M."/>
            <person name="Bellec A."/>
            <person name="Berger A."/>
            <person name="Berges H."/>
            <person name="Bidwell S."/>
            <person name="Bisseling T."/>
            <person name="Choisne N."/>
            <person name="Couloux A."/>
            <person name="Denny R."/>
            <person name="Deshpande S."/>
            <person name="Dai X."/>
            <person name="Doyle J.J."/>
            <person name="Dudez A.M."/>
            <person name="Farmer A.D."/>
            <person name="Fouteau S."/>
            <person name="Franken C."/>
            <person name="Gibelin C."/>
            <person name="Gish J."/>
            <person name="Goldstein S."/>
            <person name="Gonzalez A.J."/>
            <person name="Green P.J."/>
            <person name="Hallab A."/>
            <person name="Hartog M."/>
            <person name="Hua A."/>
            <person name="Humphray S.J."/>
            <person name="Jeong D.H."/>
            <person name="Jing Y."/>
            <person name="Jocker A."/>
            <person name="Kenton S.M."/>
            <person name="Kim D.J."/>
            <person name="Klee K."/>
            <person name="Lai H."/>
            <person name="Lang C."/>
            <person name="Lin S."/>
            <person name="Macmil S.L."/>
            <person name="Magdelenat G."/>
            <person name="Matthews L."/>
            <person name="McCorrison J."/>
            <person name="Monaghan E.L."/>
            <person name="Mun J.H."/>
            <person name="Najar F.Z."/>
            <person name="Nicholson C."/>
            <person name="Noirot C."/>
            <person name="O'Bleness M."/>
            <person name="Paule C.R."/>
            <person name="Poulain J."/>
            <person name="Prion F."/>
            <person name="Qin B."/>
            <person name="Qu C."/>
            <person name="Retzel E.F."/>
            <person name="Riddle C."/>
            <person name="Sallet E."/>
            <person name="Samain S."/>
            <person name="Samson N."/>
            <person name="Sanders I."/>
            <person name="Saurat O."/>
            <person name="Scarpelli C."/>
            <person name="Schiex T."/>
            <person name="Segurens B."/>
            <person name="Severin A.J."/>
            <person name="Sherrier D.J."/>
            <person name="Shi R."/>
            <person name="Sims S."/>
            <person name="Singer S.R."/>
            <person name="Sinharoy S."/>
            <person name="Sterck L."/>
            <person name="Viollet A."/>
            <person name="Wang B.B."/>
            <person name="Wang K."/>
            <person name="Wang M."/>
            <person name="Wang X."/>
            <person name="Warfsmann J."/>
            <person name="Weissenbach J."/>
            <person name="White D.D."/>
            <person name="White J.D."/>
            <person name="Wiley G.B."/>
            <person name="Wincker P."/>
            <person name="Xing Y."/>
            <person name="Yang L."/>
            <person name="Yao Z."/>
            <person name="Ying F."/>
            <person name="Zhai J."/>
            <person name="Zhou L."/>
            <person name="Zuber A."/>
            <person name="Denarie J."/>
            <person name="Dixon R.A."/>
            <person name="May G.D."/>
            <person name="Schwartz D.C."/>
            <person name="Rogers J."/>
            <person name="Quetier F."/>
            <person name="Town C.D."/>
            <person name="Roe B.A."/>
        </authorList>
    </citation>
    <scope>NUCLEOTIDE SEQUENCE [LARGE SCALE GENOMIC DNA]</scope>
    <source>
        <strain evidence="1">A17</strain>
        <strain evidence="2 3">cv. Jemalong A17</strain>
    </source>
</reference>
<dbReference type="InterPro" id="IPR036249">
    <property type="entry name" value="Thioredoxin-like_sf"/>
</dbReference>